<protein>
    <submittedName>
        <fullName evidence="2">Uncharacterized protein</fullName>
    </submittedName>
</protein>
<reference evidence="2 3" key="1">
    <citation type="submission" date="2013-07" db="EMBL/GenBank/DDBJ databases">
        <title>The Genome Sequence of Cryptococcus heveanensis BCC8398.</title>
        <authorList>
            <consortium name="The Broad Institute Genome Sequencing Platform"/>
            <person name="Cuomo C."/>
            <person name="Litvintseva A."/>
            <person name="Chen Y."/>
            <person name="Heitman J."/>
            <person name="Sun S."/>
            <person name="Springer D."/>
            <person name="Dromer F."/>
            <person name="Young S.K."/>
            <person name="Zeng Q."/>
            <person name="Gargeya S."/>
            <person name="Fitzgerald M."/>
            <person name="Abouelleil A."/>
            <person name="Alvarado L."/>
            <person name="Berlin A.M."/>
            <person name="Chapman S.B."/>
            <person name="Dewar J."/>
            <person name="Goldberg J."/>
            <person name="Griggs A."/>
            <person name="Gujja S."/>
            <person name="Hansen M."/>
            <person name="Howarth C."/>
            <person name="Imamovic A."/>
            <person name="Larimer J."/>
            <person name="McCowan C."/>
            <person name="Murphy C."/>
            <person name="Pearson M."/>
            <person name="Priest M."/>
            <person name="Roberts A."/>
            <person name="Saif S."/>
            <person name="Shea T."/>
            <person name="Sykes S."/>
            <person name="Wortman J."/>
            <person name="Nusbaum C."/>
            <person name="Birren B."/>
        </authorList>
    </citation>
    <scope>NUCLEOTIDE SEQUENCE [LARGE SCALE GENOMIC DNA]</scope>
    <source>
        <strain evidence="2 3">BCC8398</strain>
    </source>
</reference>
<feature type="region of interest" description="Disordered" evidence="1">
    <location>
        <begin position="289"/>
        <end position="308"/>
    </location>
</feature>
<evidence type="ECO:0000313" key="3">
    <source>
        <dbReference type="Proteomes" id="UP000092666"/>
    </source>
</evidence>
<dbReference type="AlphaFoldDB" id="A0A1B9GUR5"/>
<dbReference type="EMBL" id="KV700123">
    <property type="protein sequence ID" value="OCF34777.1"/>
    <property type="molecule type" value="Genomic_DNA"/>
</dbReference>
<gene>
    <name evidence="2" type="ORF">I316_03319</name>
</gene>
<name>A0A1B9GUR5_9TREE</name>
<proteinExistence type="predicted"/>
<organism evidence="2 3">
    <name type="scientific">Kwoniella heveanensis BCC8398</name>
    <dbReference type="NCBI Taxonomy" id="1296120"/>
    <lineage>
        <taxon>Eukaryota</taxon>
        <taxon>Fungi</taxon>
        <taxon>Dikarya</taxon>
        <taxon>Basidiomycota</taxon>
        <taxon>Agaricomycotina</taxon>
        <taxon>Tremellomycetes</taxon>
        <taxon>Tremellales</taxon>
        <taxon>Cryptococcaceae</taxon>
        <taxon>Kwoniella</taxon>
    </lineage>
</organism>
<evidence type="ECO:0000256" key="1">
    <source>
        <dbReference type="SAM" id="MobiDB-lite"/>
    </source>
</evidence>
<dbReference type="Gene3D" id="2.60.120.260">
    <property type="entry name" value="Galactose-binding domain-like"/>
    <property type="match status" value="1"/>
</dbReference>
<reference evidence="3" key="2">
    <citation type="submission" date="2013-12" db="EMBL/GenBank/DDBJ databases">
        <title>Evolution of pathogenesis and genome organization in the Tremellales.</title>
        <authorList>
            <person name="Cuomo C."/>
            <person name="Litvintseva A."/>
            <person name="Heitman J."/>
            <person name="Chen Y."/>
            <person name="Sun S."/>
            <person name="Springer D."/>
            <person name="Dromer F."/>
            <person name="Young S."/>
            <person name="Zeng Q."/>
            <person name="Chapman S."/>
            <person name="Gujja S."/>
            <person name="Saif S."/>
            <person name="Birren B."/>
        </authorList>
    </citation>
    <scope>NUCLEOTIDE SEQUENCE [LARGE SCALE GENOMIC DNA]</scope>
    <source>
        <strain evidence="3">BCC8398</strain>
    </source>
</reference>
<keyword evidence="3" id="KW-1185">Reference proteome</keyword>
<accession>A0A1B9GUR5</accession>
<sequence length="339" mass="35741">MAFTSLFVNSTSPLVSYSNGGADWSTIGASDPRVFSDARITNATNAGFTMDFSGSQITAFGRSSGLFNVTLDGVSNTVQGSSQEGVLFTKGFDQAFHTFSLSTLSGGDQGSSVDLEFGGFLVGGYIGSSSSNATFDDFSDHYIEHNSEQVQAFGNTTDVSGGRNGTSTYSFGTGSGVALKFNGSQISVYSPPLEANQPARGDYSVYINSSIPPTADDVPFDTITVENNSTTGRLSFFAFGLPGGEHTLVLTNTQNDGSAFAFDYAKYITPRVPAIFLKQCWSNCSDDPYRQSGPGYSEVEERAGGATPNGAVRNLNLRPEKTLAIVVAFVGVLASFTIL</sequence>
<evidence type="ECO:0000313" key="2">
    <source>
        <dbReference type="EMBL" id="OCF34777.1"/>
    </source>
</evidence>
<dbReference type="Proteomes" id="UP000092666">
    <property type="component" value="Unassembled WGS sequence"/>
</dbReference>